<accession>A0A8B4GRB1</accession>
<keyword evidence="3" id="KW-0547">Nucleotide-binding</keyword>
<evidence type="ECO:0000256" key="6">
    <source>
        <dbReference type="ARBA" id="ARBA00048178"/>
    </source>
</evidence>
<organism evidence="8 9">
    <name type="scientific">Corynebacterium matruchotii</name>
    <dbReference type="NCBI Taxonomy" id="43768"/>
    <lineage>
        <taxon>Bacteria</taxon>
        <taxon>Bacillati</taxon>
        <taxon>Actinomycetota</taxon>
        <taxon>Actinomycetes</taxon>
        <taxon>Mycobacteriales</taxon>
        <taxon>Corynebacteriaceae</taxon>
        <taxon>Corynebacterium</taxon>
    </lineage>
</organism>
<evidence type="ECO:0000256" key="1">
    <source>
        <dbReference type="ARBA" id="ARBA00009104"/>
    </source>
</evidence>
<keyword evidence="4" id="KW-0067">ATP-binding</keyword>
<evidence type="ECO:0000256" key="3">
    <source>
        <dbReference type="ARBA" id="ARBA00022741"/>
    </source>
</evidence>
<dbReference type="Gene3D" id="3.40.50.300">
    <property type="entry name" value="P-loop containing nucleotide triphosphate hydrolases"/>
    <property type="match status" value="1"/>
</dbReference>
<evidence type="ECO:0000256" key="2">
    <source>
        <dbReference type="ARBA" id="ARBA00011963"/>
    </source>
</evidence>
<gene>
    <name evidence="8" type="ORF">NCTC10254_00069</name>
</gene>
<sequence length="101" mass="11387">MDVLSNGPVGEWTKSLITYAREHRFNVIIENTFARSEIMAAEAENFEQAGYQCSFTALAVLESVSRLGIVDRYRAAVQGGNIPRWTSEVSHTRKLIQRPQT</sequence>
<dbReference type="EC" id="2.7.1.176" evidence="2"/>
<comment type="caution">
    <text evidence="8">The sequence shown here is derived from an EMBL/GenBank/DDBJ whole genome shotgun (WGS) entry which is preliminary data.</text>
</comment>
<evidence type="ECO:0000313" key="8">
    <source>
        <dbReference type="EMBL" id="SPW23712.1"/>
    </source>
</evidence>
<feature type="domain" description="Zeta toxin" evidence="7">
    <location>
        <begin position="9"/>
        <end position="92"/>
    </location>
</feature>
<reference evidence="8 9" key="1">
    <citation type="submission" date="2018-06" db="EMBL/GenBank/DDBJ databases">
        <authorList>
            <consortium name="Pathogen Informatics"/>
            <person name="Doyle S."/>
        </authorList>
    </citation>
    <scope>NUCLEOTIDE SEQUENCE [LARGE SCALE GENOMIC DNA]</scope>
    <source>
        <strain evidence="8 9">NCTC10254</strain>
    </source>
</reference>
<dbReference type="InterPro" id="IPR027417">
    <property type="entry name" value="P-loop_NTPase"/>
</dbReference>
<dbReference type="Pfam" id="PF06414">
    <property type="entry name" value="Zeta_toxin"/>
    <property type="match status" value="1"/>
</dbReference>
<dbReference type="AlphaFoldDB" id="A0A8B4GRB1"/>
<protein>
    <recommendedName>
        <fullName evidence="5">UDP-N-acetylglucosamine kinase</fullName>
        <ecNumber evidence="2">2.7.1.176</ecNumber>
    </recommendedName>
    <alternativeName>
        <fullName evidence="5">UDP-N-acetylglucosamine kinase</fullName>
    </alternativeName>
</protein>
<evidence type="ECO:0000259" key="7">
    <source>
        <dbReference type="Pfam" id="PF06414"/>
    </source>
</evidence>
<dbReference type="GO" id="GO:0005524">
    <property type="term" value="F:ATP binding"/>
    <property type="evidence" value="ECO:0007669"/>
    <property type="project" value="UniProtKB-KW"/>
</dbReference>
<evidence type="ECO:0000256" key="5">
    <source>
        <dbReference type="ARBA" id="ARBA00032897"/>
    </source>
</evidence>
<dbReference type="Proteomes" id="UP000249886">
    <property type="component" value="Unassembled WGS sequence"/>
</dbReference>
<evidence type="ECO:0000256" key="4">
    <source>
        <dbReference type="ARBA" id="ARBA00022840"/>
    </source>
</evidence>
<proteinExistence type="inferred from homology"/>
<evidence type="ECO:0000313" key="9">
    <source>
        <dbReference type="Proteomes" id="UP000249886"/>
    </source>
</evidence>
<name>A0A8B4GRB1_9CORY</name>
<dbReference type="EMBL" id="UARK01000001">
    <property type="protein sequence ID" value="SPW23712.1"/>
    <property type="molecule type" value="Genomic_DNA"/>
</dbReference>
<dbReference type="InterPro" id="IPR010488">
    <property type="entry name" value="Zeta_toxin_domain"/>
</dbReference>
<comment type="catalytic activity">
    <reaction evidence="6">
        <text>UDP-N-acetyl-alpha-D-glucosamine + ATP = UDP-N-acetyl-alpha-D-glucosamine 3'-phosphate + ADP + H(+)</text>
        <dbReference type="Rhea" id="RHEA:32671"/>
        <dbReference type="ChEBI" id="CHEBI:15378"/>
        <dbReference type="ChEBI" id="CHEBI:30616"/>
        <dbReference type="ChEBI" id="CHEBI:57705"/>
        <dbReference type="ChEBI" id="CHEBI:64353"/>
        <dbReference type="ChEBI" id="CHEBI:456216"/>
        <dbReference type="EC" id="2.7.1.176"/>
    </reaction>
</comment>
<comment type="similarity">
    <text evidence="1">Belongs to the zeta toxin family.</text>
</comment>
<dbReference type="GO" id="GO:0016301">
    <property type="term" value="F:kinase activity"/>
    <property type="evidence" value="ECO:0007669"/>
    <property type="project" value="InterPro"/>
</dbReference>